<evidence type="ECO:0000259" key="3">
    <source>
        <dbReference type="Pfam" id="PF13828"/>
    </source>
</evidence>
<evidence type="ECO:0000256" key="2">
    <source>
        <dbReference type="SAM" id="Phobius"/>
    </source>
</evidence>
<dbReference type="EMBL" id="JAENJH010000004">
    <property type="protein sequence ID" value="MBK1786638.1"/>
    <property type="molecule type" value="Genomic_DNA"/>
</dbReference>
<keyword evidence="2" id="KW-0812">Transmembrane</keyword>
<feature type="domain" description="DUF4190" evidence="3">
    <location>
        <begin position="59"/>
        <end position="117"/>
    </location>
</feature>
<feature type="region of interest" description="Disordered" evidence="1">
    <location>
        <begin position="1"/>
        <end position="31"/>
    </location>
</feature>
<proteinExistence type="predicted"/>
<dbReference type="RefSeq" id="WP_200320259.1">
    <property type="nucleotide sequence ID" value="NZ_JAENJH010000004.1"/>
</dbReference>
<protein>
    <submittedName>
        <fullName evidence="4">DUF4190 domain-containing protein</fullName>
    </submittedName>
</protein>
<dbReference type="Pfam" id="PF13828">
    <property type="entry name" value="DUF4190"/>
    <property type="match status" value="1"/>
</dbReference>
<evidence type="ECO:0000313" key="5">
    <source>
        <dbReference type="Proteomes" id="UP000635245"/>
    </source>
</evidence>
<evidence type="ECO:0000256" key="1">
    <source>
        <dbReference type="SAM" id="MobiDB-lite"/>
    </source>
</evidence>
<comment type="caution">
    <text evidence="4">The sequence shown here is derived from an EMBL/GenBank/DDBJ whole genome shotgun (WGS) entry which is preliminary data.</text>
</comment>
<dbReference type="InterPro" id="IPR025241">
    <property type="entry name" value="DUF4190"/>
</dbReference>
<keyword evidence="2" id="KW-0472">Membrane</keyword>
<evidence type="ECO:0000313" key="4">
    <source>
        <dbReference type="EMBL" id="MBK1786638.1"/>
    </source>
</evidence>
<gene>
    <name evidence="4" type="ORF">JHE00_20100</name>
</gene>
<sequence length="127" mass="13383">MTQPYPPDPNQPYGHQQPSGQPSQAPYQQSYSQYGTYPQQQGYLGQYPYGQGQPDNGTGTAALVVGLVSLLLWPLAVVSIILGIVGVGKVKNGRATNKDSAVAGIVLGIFACVIAVIFFGVVLSTKD</sequence>
<dbReference type="AlphaFoldDB" id="A0A934QWK9"/>
<keyword evidence="2" id="KW-1133">Transmembrane helix</keyword>
<feature type="transmembrane region" description="Helical" evidence="2">
    <location>
        <begin position="61"/>
        <end position="88"/>
    </location>
</feature>
<reference evidence="4" key="1">
    <citation type="submission" date="2020-12" db="EMBL/GenBank/DDBJ databases">
        <title>Prauserella sp. ASG 168, a novel actinomycete isolated from cave rock.</title>
        <authorList>
            <person name="Suriyachadkun C."/>
        </authorList>
    </citation>
    <scope>NUCLEOTIDE SEQUENCE</scope>
    <source>
        <strain evidence="4">ASG 168</strain>
    </source>
</reference>
<organism evidence="4 5">
    <name type="scientific">Prauserella cavernicola</name>
    <dbReference type="NCBI Taxonomy" id="2800127"/>
    <lineage>
        <taxon>Bacteria</taxon>
        <taxon>Bacillati</taxon>
        <taxon>Actinomycetota</taxon>
        <taxon>Actinomycetes</taxon>
        <taxon>Pseudonocardiales</taxon>
        <taxon>Pseudonocardiaceae</taxon>
        <taxon>Prauserella</taxon>
    </lineage>
</organism>
<keyword evidence="5" id="KW-1185">Reference proteome</keyword>
<dbReference type="Proteomes" id="UP000635245">
    <property type="component" value="Unassembled WGS sequence"/>
</dbReference>
<accession>A0A934QWK9</accession>
<feature type="compositionally biased region" description="Pro residues" evidence="1">
    <location>
        <begin position="1"/>
        <end position="10"/>
    </location>
</feature>
<name>A0A934QWK9_9PSEU</name>
<feature type="transmembrane region" description="Helical" evidence="2">
    <location>
        <begin position="100"/>
        <end position="123"/>
    </location>
</feature>
<feature type="compositionally biased region" description="Low complexity" evidence="1">
    <location>
        <begin position="11"/>
        <end position="31"/>
    </location>
</feature>